<dbReference type="OMA" id="IAQHFFT"/>
<dbReference type="PANTHER" id="PTHR43832">
    <property type="match status" value="1"/>
</dbReference>
<proteinExistence type="inferred from homology"/>
<organism evidence="2 3">
    <name type="scientific">Nematostella vectensis</name>
    <name type="common">Starlet sea anemone</name>
    <dbReference type="NCBI Taxonomy" id="45351"/>
    <lineage>
        <taxon>Eukaryota</taxon>
        <taxon>Metazoa</taxon>
        <taxon>Cnidaria</taxon>
        <taxon>Anthozoa</taxon>
        <taxon>Hexacorallia</taxon>
        <taxon>Actiniaria</taxon>
        <taxon>Edwardsiidae</taxon>
        <taxon>Nematostella</taxon>
    </lineage>
</organism>
<dbReference type="Proteomes" id="UP000001593">
    <property type="component" value="Unassembled WGS sequence"/>
</dbReference>
<dbReference type="KEGG" id="nve:5522038"/>
<sequence>MASEVATLKEQDHFLREGIRQNLSSWLEKLSCDGDVERKLEYKKKLVKKLRESPIAVATEQANEQHYEVPTEFFLTVLGKRLKYSSCIWPEGVSTLEQAEDAVLDQVCKRAQVEDGQDVMDLGCGWGSLALWVCEKYPNCKVTCVSNSQTQRAFIEKQAQLRGFTNRLQCITADANVFSTSLRFDRIISNEMFEHMKNYEILMSRVSSWLKPHGLLFIQILCHREFAYEFKTKKGSDTEWMAKNFFTGGTMPSSDLFFYFQKDLFVKDHWHVNGKHYSKTLEAWLGRMYENLDKVKEVFSASYGSNNVTQQVFNWRMFFIYCSETFGFNNGNDWLVSHYLFKKRVASSL</sequence>
<reference evidence="2 3" key="1">
    <citation type="journal article" date="2007" name="Science">
        <title>Sea anemone genome reveals ancestral eumetazoan gene repertoire and genomic organization.</title>
        <authorList>
            <person name="Putnam N.H."/>
            <person name="Srivastava M."/>
            <person name="Hellsten U."/>
            <person name="Dirks B."/>
            <person name="Chapman J."/>
            <person name="Salamov A."/>
            <person name="Terry A."/>
            <person name="Shapiro H."/>
            <person name="Lindquist E."/>
            <person name="Kapitonov V.V."/>
            <person name="Jurka J."/>
            <person name="Genikhovich G."/>
            <person name="Grigoriev I.V."/>
            <person name="Lucas S.M."/>
            <person name="Steele R.E."/>
            <person name="Finnerty J.R."/>
            <person name="Technau U."/>
            <person name="Martindale M.Q."/>
            <person name="Rokhsar D.S."/>
        </authorList>
    </citation>
    <scope>NUCLEOTIDE SEQUENCE [LARGE SCALE GENOMIC DNA]</scope>
    <source>
        <strain evidence="3">CH2 X CH6</strain>
    </source>
</reference>
<dbReference type="HOGENOM" id="CLU_045794_0_0_1"/>
<evidence type="ECO:0000313" key="3">
    <source>
        <dbReference type="Proteomes" id="UP000001593"/>
    </source>
</evidence>
<evidence type="ECO:0008006" key="4">
    <source>
        <dbReference type="Google" id="ProtNLM"/>
    </source>
</evidence>
<dbReference type="STRING" id="45351.A7RFL5"/>
<name>A7RFL5_NEMVE</name>
<dbReference type="SUPFAM" id="SSF53335">
    <property type="entry name" value="S-adenosyl-L-methionine-dependent methyltransferases"/>
    <property type="match status" value="1"/>
</dbReference>
<dbReference type="Gene3D" id="3.40.50.150">
    <property type="entry name" value="Vaccinia Virus protein VP39"/>
    <property type="match status" value="1"/>
</dbReference>
<dbReference type="PhylomeDB" id="A7RFL5"/>
<dbReference type="Pfam" id="PF02353">
    <property type="entry name" value="CMAS"/>
    <property type="match status" value="1"/>
</dbReference>
<accession>A7RFL5</accession>
<dbReference type="EMBL" id="DS469508">
    <property type="protein sequence ID" value="EDO49623.1"/>
    <property type="molecule type" value="Genomic_DNA"/>
</dbReference>
<keyword evidence="3" id="KW-1185">Reference proteome</keyword>
<dbReference type="FunFam" id="3.40.50.150:FF:000554">
    <property type="entry name" value="Cation-transporting ATPase"/>
    <property type="match status" value="1"/>
</dbReference>
<dbReference type="InterPro" id="IPR029063">
    <property type="entry name" value="SAM-dependent_MTases_sf"/>
</dbReference>
<dbReference type="PANTHER" id="PTHR43832:SF1">
    <property type="entry name" value="S-ADENOSYL-L-METHIONINE-DEPENDENT METHYLTRANSFERASES SUPERFAMILY PROTEIN"/>
    <property type="match status" value="1"/>
</dbReference>
<dbReference type="InParanoid" id="A7RFL5"/>
<protein>
    <recommendedName>
        <fullName evidence="4">(S)-coclaurine-N-methyltransferase</fullName>
    </recommendedName>
</protein>
<dbReference type="OrthoDB" id="8300214at2759"/>
<evidence type="ECO:0000313" key="2">
    <source>
        <dbReference type="EMBL" id="EDO49623.1"/>
    </source>
</evidence>
<evidence type="ECO:0000256" key="1">
    <source>
        <dbReference type="ARBA" id="ARBA00010815"/>
    </source>
</evidence>
<dbReference type="AlphaFoldDB" id="A7RFL5"/>
<dbReference type="eggNOG" id="ENOG502QQW3">
    <property type="taxonomic scope" value="Eukaryota"/>
</dbReference>
<gene>
    <name evidence="2" type="ORF">NEMVEDRAFT_v1g237881</name>
</gene>
<dbReference type="CDD" id="cd02440">
    <property type="entry name" value="AdoMet_MTases"/>
    <property type="match status" value="1"/>
</dbReference>
<comment type="similarity">
    <text evidence="1">Belongs to the CFA/CMAS family.</text>
</comment>